<organism evidence="3 4">
    <name type="scientific">Paramecium primaurelia</name>
    <dbReference type="NCBI Taxonomy" id="5886"/>
    <lineage>
        <taxon>Eukaryota</taxon>
        <taxon>Sar</taxon>
        <taxon>Alveolata</taxon>
        <taxon>Ciliophora</taxon>
        <taxon>Intramacronucleata</taxon>
        <taxon>Oligohymenophorea</taxon>
        <taxon>Peniculida</taxon>
        <taxon>Parameciidae</taxon>
        <taxon>Paramecium</taxon>
    </lineage>
</organism>
<feature type="compositionally biased region" description="Low complexity" evidence="2">
    <location>
        <begin position="371"/>
        <end position="384"/>
    </location>
</feature>
<keyword evidence="4" id="KW-1185">Reference proteome</keyword>
<dbReference type="EMBL" id="CAJJDM010000046">
    <property type="protein sequence ID" value="CAD8070649.1"/>
    <property type="molecule type" value="Genomic_DNA"/>
</dbReference>
<feature type="region of interest" description="Disordered" evidence="2">
    <location>
        <begin position="360"/>
        <end position="410"/>
    </location>
</feature>
<dbReference type="AlphaFoldDB" id="A0A8S1LTZ7"/>
<reference evidence="3" key="1">
    <citation type="submission" date="2021-01" db="EMBL/GenBank/DDBJ databases">
        <authorList>
            <consortium name="Genoscope - CEA"/>
            <person name="William W."/>
        </authorList>
    </citation>
    <scope>NUCLEOTIDE SEQUENCE</scope>
</reference>
<comment type="caution">
    <text evidence="3">The sequence shown here is derived from an EMBL/GenBank/DDBJ whole genome shotgun (WGS) entry which is preliminary data.</text>
</comment>
<feature type="coiled-coil region" evidence="1">
    <location>
        <begin position="816"/>
        <end position="843"/>
    </location>
</feature>
<protein>
    <submittedName>
        <fullName evidence="3">Uncharacterized protein</fullName>
    </submittedName>
</protein>
<feature type="coiled-coil region" evidence="1">
    <location>
        <begin position="252"/>
        <end position="279"/>
    </location>
</feature>
<feature type="coiled-coil region" evidence="1">
    <location>
        <begin position="108"/>
        <end position="178"/>
    </location>
</feature>
<proteinExistence type="predicted"/>
<dbReference type="Proteomes" id="UP000688137">
    <property type="component" value="Unassembled WGS sequence"/>
</dbReference>
<feature type="coiled-coil region" evidence="1">
    <location>
        <begin position="616"/>
        <end position="694"/>
    </location>
</feature>
<evidence type="ECO:0000256" key="2">
    <source>
        <dbReference type="SAM" id="MobiDB-lite"/>
    </source>
</evidence>
<accession>A0A8S1LTZ7</accession>
<evidence type="ECO:0000256" key="1">
    <source>
        <dbReference type="SAM" id="Coils"/>
    </source>
</evidence>
<sequence>MNTFTKFPEDDEITHHKMKALELNASQFQAQMKPLFNENTKLKQHVISLNFYMEERKLQLANLISDIGPNGEDRVLIKAVADFKQICDLLEEEIIRLNNIIIDNNNAKAAFQLNIKQLRENLQQETERHFIEKQQLIDQNKKLSDYHKQQKQLNEQRRNHLQMKIEDLCSQIMQLKLNEQRLHKQYKEELEIKTLKLNTELIQVKFEKQDQNEKFENERRSYLKQLEVFSTKLNEVKMELINEYEYKIQSQRMKLDNQIQKLKEDCQDYKNQTLQYIEKNKILQFQIDRYQPYVTSLEKDIQDQKYKAFLFDEQMKAKDSKLLQKDILIDQLNEQIKKLKNDKTQPGTRENVRKQSTIVQSYKNQSPDKLQQQQKNNPQSQYRQVIKQREPIKQTSNPESAIQSSYKRSSIQKDEFTFEETTIEQYVENNRQEIMQSIQKQSRQSSVDDQPIQQIQIIKIVSNEASSTNRNNNDGLQNTSIQYNKSLQTTQRAWTIQNDFGIQCDLIEIDSNTSSYYTSDAQLSRCKNEIIRLKEEFEFKLKCSQDEINDMQDLMKISQVKHEQLIEQLKREFEQQLQQELLKKDLQISQLLETIKEKDQSIKSYIDSEQLYELLVEDLNLKLKQKDQQELELQTKFQEDIHQLQIENEIEQKRLLELTENLKLNHKQEIENFNNQHLLDQEQLIQERKKLKEQQSDHEIYIKQTTDLLEQAKSKEYLLDSYRRELLKTNEIVKYLSLEIENFKKINNIFRTKNEHISQNFLYNGMGFLPTEVQDKIKNKMNKVKYKQSVPSNIPKDAYAMNFQLQKGSKMKPAKLASMTNNIQDLKYQKQEIKGKIEQLNDCNDGLPKINSKNVYELERSHSESKQKILNKNIRSKTQQEDYIEVNDPQRIIQDINQKELLLIQRSQMLLSQLNVTAENYQKQNQRKINYSTCKT</sequence>
<name>A0A8S1LTZ7_PARPR</name>
<evidence type="ECO:0000313" key="4">
    <source>
        <dbReference type="Proteomes" id="UP000688137"/>
    </source>
</evidence>
<keyword evidence="1" id="KW-0175">Coiled coil</keyword>
<feature type="compositionally biased region" description="Polar residues" evidence="2">
    <location>
        <begin position="393"/>
        <end position="409"/>
    </location>
</feature>
<gene>
    <name evidence="3" type="ORF">PPRIM_AZ9-3.1.T0460069</name>
</gene>
<evidence type="ECO:0000313" key="3">
    <source>
        <dbReference type="EMBL" id="CAD8070649.1"/>
    </source>
</evidence>
<dbReference type="OMA" id="QRAWTIQ"/>
<feature type="compositionally biased region" description="Polar residues" evidence="2">
    <location>
        <begin position="360"/>
        <end position="370"/>
    </location>
</feature>